<reference evidence="2 3" key="1">
    <citation type="journal article" date="2014" name="Nat. Genet.">
        <title>Genome and transcriptome of the porcine whipworm Trichuris suis.</title>
        <authorList>
            <person name="Jex A.R."/>
            <person name="Nejsum P."/>
            <person name="Schwarz E.M."/>
            <person name="Hu L."/>
            <person name="Young N.D."/>
            <person name="Hall R.S."/>
            <person name="Korhonen P.K."/>
            <person name="Liao S."/>
            <person name="Thamsborg S."/>
            <person name="Xia J."/>
            <person name="Xu P."/>
            <person name="Wang S."/>
            <person name="Scheerlinck J.P."/>
            <person name="Hofmann A."/>
            <person name="Sternberg P.W."/>
            <person name="Wang J."/>
            <person name="Gasser R.B."/>
        </authorList>
    </citation>
    <scope>NUCLEOTIDE SEQUENCE [LARGE SCALE GENOMIC DNA]</scope>
    <source>
        <strain evidence="2">DCEP-RM93M</strain>
    </source>
</reference>
<feature type="transmembrane region" description="Helical" evidence="1">
    <location>
        <begin position="20"/>
        <end position="43"/>
    </location>
</feature>
<name>A0A085MMY6_9BILA</name>
<protein>
    <submittedName>
        <fullName evidence="2">Uncharacterized protein</fullName>
    </submittedName>
</protein>
<keyword evidence="3" id="KW-1185">Reference proteome</keyword>
<evidence type="ECO:0000256" key="1">
    <source>
        <dbReference type="SAM" id="Phobius"/>
    </source>
</evidence>
<dbReference type="AlphaFoldDB" id="A0A085MMY6"/>
<proteinExistence type="predicted"/>
<sequence>MPYQRIAQTERRKDFLFTKIHEFIITNFSAVVAVDGVAVAYMNSCLIPPERCEEFIFINFTAVVAVDGAAVAYINTFLIPPVRCEDKVNRSIGLSDV</sequence>
<dbReference type="Proteomes" id="UP000030764">
    <property type="component" value="Unassembled WGS sequence"/>
</dbReference>
<keyword evidence="1" id="KW-0812">Transmembrane</keyword>
<keyword evidence="1" id="KW-0472">Membrane</keyword>
<evidence type="ECO:0000313" key="2">
    <source>
        <dbReference type="EMBL" id="KFD58582.1"/>
    </source>
</evidence>
<accession>A0A085MMY6</accession>
<feature type="transmembrane region" description="Helical" evidence="1">
    <location>
        <begin position="55"/>
        <end position="74"/>
    </location>
</feature>
<keyword evidence="1" id="KW-1133">Transmembrane helix</keyword>
<gene>
    <name evidence="2" type="ORF">M513_00808</name>
</gene>
<evidence type="ECO:0000313" key="3">
    <source>
        <dbReference type="Proteomes" id="UP000030764"/>
    </source>
</evidence>
<dbReference type="EMBL" id="KL363184">
    <property type="protein sequence ID" value="KFD58582.1"/>
    <property type="molecule type" value="Genomic_DNA"/>
</dbReference>
<organism evidence="2 3">
    <name type="scientific">Trichuris suis</name>
    <name type="common">pig whipworm</name>
    <dbReference type="NCBI Taxonomy" id="68888"/>
    <lineage>
        <taxon>Eukaryota</taxon>
        <taxon>Metazoa</taxon>
        <taxon>Ecdysozoa</taxon>
        <taxon>Nematoda</taxon>
        <taxon>Enoplea</taxon>
        <taxon>Dorylaimia</taxon>
        <taxon>Trichinellida</taxon>
        <taxon>Trichuridae</taxon>
        <taxon>Trichuris</taxon>
    </lineage>
</organism>